<protein>
    <submittedName>
        <fullName evidence="2">Uncharacterized protein</fullName>
    </submittedName>
</protein>
<evidence type="ECO:0000256" key="1">
    <source>
        <dbReference type="SAM" id="MobiDB-lite"/>
    </source>
</evidence>
<evidence type="ECO:0000313" key="2">
    <source>
        <dbReference type="EMBL" id="JAE00572.1"/>
    </source>
</evidence>
<proteinExistence type="predicted"/>
<dbReference type="EMBL" id="GBRH01197324">
    <property type="protein sequence ID" value="JAE00572.1"/>
    <property type="molecule type" value="Transcribed_RNA"/>
</dbReference>
<accession>A0A0A9EKG2</accession>
<dbReference type="AlphaFoldDB" id="A0A0A9EKG2"/>
<feature type="region of interest" description="Disordered" evidence="1">
    <location>
        <begin position="1"/>
        <end position="25"/>
    </location>
</feature>
<sequence length="101" mass="10941">MQFTLALDGSTHAHPMRRSGEGAGSDRLMERLNIGSIKQEKALMNRCFGGRVAGTAQCVLTSDAGVDTLHVQTQSSQKDYADANHVSASFWVEALELNSFL</sequence>
<name>A0A0A9EKG2_ARUDO</name>
<dbReference type="GO" id="GO:0019252">
    <property type="term" value="P:starch biosynthetic process"/>
    <property type="evidence" value="ECO:0007669"/>
    <property type="project" value="UniProtKB-UniPathway"/>
</dbReference>
<organism evidence="2">
    <name type="scientific">Arundo donax</name>
    <name type="common">Giant reed</name>
    <name type="synonym">Donax arundinaceus</name>
    <dbReference type="NCBI Taxonomy" id="35708"/>
    <lineage>
        <taxon>Eukaryota</taxon>
        <taxon>Viridiplantae</taxon>
        <taxon>Streptophyta</taxon>
        <taxon>Embryophyta</taxon>
        <taxon>Tracheophyta</taxon>
        <taxon>Spermatophyta</taxon>
        <taxon>Magnoliopsida</taxon>
        <taxon>Liliopsida</taxon>
        <taxon>Poales</taxon>
        <taxon>Poaceae</taxon>
        <taxon>PACMAD clade</taxon>
        <taxon>Arundinoideae</taxon>
        <taxon>Arundineae</taxon>
        <taxon>Arundo</taxon>
    </lineage>
</organism>
<dbReference type="UniPathway" id="UPA00152"/>
<reference evidence="2" key="2">
    <citation type="journal article" date="2015" name="Data Brief">
        <title>Shoot transcriptome of the giant reed, Arundo donax.</title>
        <authorList>
            <person name="Barrero R.A."/>
            <person name="Guerrero F.D."/>
            <person name="Moolhuijzen P."/>
            <person name="Goolsby J.A."/>
            <person name="Tidwell J."/>
            <person name="Bellgard S.E."/>
            <person name="Bellgard M.I."/>
        </authorList>
    </citation>
    <scope>NUCLEOTIDE SEQUENCE</scope>
    <source>
        <tissue evidence="2">Shoot tissue taken approximately 20 cm above the soil surface</tissue>
    </source>
</reference>
<reference evidence="2" key="1">
    <citation type="submission" date="2014-09" db="EMBL/GenBank/DDBJ databases">
        <authorList>
            <person name="Magalhaes I.L.F."/>
            <person name="Oliveira U."/>
            <person name="Santos F.R."/>
            <person name="Vidigal T.H.D.A."/>
            <person name="Brescovit A.D."/>
            <person name="Santos A.J."/>
        </authorList>
    </citation>
    <scope>NUCLEOTIDE SEQUENCE</scope>
    <source>
        <tissue evidence="2">Shoot tissue taken approximately 20 cm above the soil surface</tissue>
    </source>
</reference>